<feature type="domain" description="SnoaL-like" evidence="1">
    <location>
        <begin position="10"/>
        <end position="121"/>
    </location>
</feature>
<dbReference type="InterPro" id="IPR011721">
    <property type="entry name" value="CHP02096"/>
</dbReference>
<protein>
    <recommendedName>
        <fullName evidence="1">SnoaL-like domain-containing protein</fullName>
    </recommendedName>
</protein>
<accession>A0A1H4J467</accession>
<dbReference type="RefSeq" id="WP_090327130.1">
    <property type="nucleotide sequence ID" value="NZ_FNSL01000001.1"/>
</dbReference>
<gene>
    <name evidence="2" type="ORF">SAMN05216452_0989</name>
</gene>
<keyword evidence="3" id="KW-1185">Reference proteome</keyword>
<dbReference type="NCBIfam" id="TIGR02096">
    <property type="entry name" value="ketosteroid isomerase-related protein"/>
    <property type="match status" value="1"/>
</dbReference>
<dbReference type="Gene3D" id="3.10.450.50">
    <property type="match status" value="1"/>
</dbReference>
<dbReference type="Pfam" id="PF12680">
    <property type="entry name" value="SnoaL_2"/>
    <property type="match status" value="1"/>
</dbReference>
<dbReference type="SUPFAM" id="SSF54427">
    <property type="entry name" value="NTF2-like"/>
    <property type="match status" value="1"/>
</dbReference>
<organism evidence="2 3">
    <name type="scientific">Nitratireductor aquibiodomus</name>
    <dbReference type="NCBI Taxonomy" id="204799"/>
    <lineage>
        <taxon>Bacteria</taxon>
        <taxon>Pseudomonadati</taxon>
        <taxon>Pseudomonadota</taxon>
        <taxon>Alphaproteobacteria</taxon>
        <taxon>Hyphomicrobiales</taxon>
        <taxon>Phyllobacteriaceae</taxon>
        <taxon>Nitratireductor</taxon>
    </lineage>
</organism>
<proteinExistence type="predicted"/>
<dbReference type="InterPro" id="IPR037401">
    <property type="entry name" value="SnoaL-like"/>
</dbReference>
<evidence type="ECO:0000259" key="1">
    <source>
        <dbReference type="Pfam" id="PF12680"/>
    </source>
</evidence>
<evidence type="ECO:0000313" key="2">
    <source>
        <dbReference type="EMBL" id="SEB41139.1"/>
    </source>
</evidence>
<reference evidence="3" key="1">
    <citation type="submission" date="2016-10" db="EMBL/GenBank/DDBJ databases">
        <authorList>
            <person name="Varghese N."/>
            <person name="Submissions S."/>
        </authorList>
    </citation>
    <scope>NUCLEOTIDE SEQUENCE [LARGE SCALE GENOMIC DNA]</scope>
    <source>
        <strain evidence="3">ES.061</strain>
    </source>
</reference>
<dbReference type="InterPro" id="IPR032710">
    <property type="entry name" value="NTF2-like_dom_sf"/>
</dbReference>
<evidence type="ECO:0000313" key="3">
    <source>
        <dbReference type="Proteomes" id="UP000199064"/>
    </source>
</evidence>
<dbReference type="Proteomes" id="UP000199064">
    <property type="component" value="Unassembled WGS sequence"/>
</dbReference>
<dbReference type="AlphaFoldDB" id="A0A1H4J467"/>
<sequence>MSNEEAHGLVQSYLDALNASDHDAALALVSEDVAHDPFDREREIGREKLRWHLGLAARHFDERLADIAVMSAPGGVRVAAEFTVRGTYRTRAEGLPEATGQTYALPGGMFFEIDGGEITRITEQRNRTQWLAALSAGR</sequence>
<name>A0A1H4J467_9HYPH</name>
<dbReference type="EMBL" id="FNSL01000001">
    <property type="protein sequence ID" value="SEB41139.1"/>
    <property type="molecule type" value="Genomic_DNA"/>
</dbReference>